<organism evidence="1 2">
    <name type="scientific">Galerina marginata (strain CBS 339.88)</name>
    <dbReference type="NCBI Taxonomy" id="685588"/>
    <lineage>
        <taxon>Eukaryota</taxon>
        <taxon>Fungi</taxon>
        <taxon>Dikarya</taxon>
        <taxon>Basidiomycota</taxon>
        <taxon>Agaricomycotina</taxon>
        <taxon>Agaricomycetes</taxon>
        <taxon>Agaricomycetidae</taxon>
        <taxon>Agaricales</taxon>
        <taxon>Agaricineae</taxon>
        <taxon>Strophariaceae</taxon>
        <taxon>Galerina</taxon>
    </lineage>
</organism>
<dbReference type="OrthoDB" id="3253976at2759"/>
<accession>A0A067SGX7</accession>
<evidence type="ECO:0000313" key="2">
    <source>
        <dbReference type="Proteomes" id="UP000027222"/>
    </source>
</evidence>
<keyword evidence="2" id="KW-1185">Reference proteome</keyword>
<evidence type="ECO:0000313" key="1">
    <source>
        <dbReference type="EMBL" id="KDR66949.1"/>
    </source>
</evidence>
<reference evidence="2" key="1">
    <citation type="journal article" date="2014" name="Proc. Natl. Acad. Sci. U.S.A.">
        <title>Extensive sampling of basidiomycete genomes demonstrates inadequacy of the white-rot/brown-rot paradigm for wood decay fungi.</title>
        <authorList>
            <person name="Riley R."/>
            <person name="Salamov A.A."/>
            <person name="Brown D.W."/>
            <person name="Nagy L.G."/>
            <person name="Floudas D."/>
            <person name="Held B.W."/>
            <person name="Levasseur A."/>
            <person name="Lombard V."/>
            <person name="Morin E."/>
            <person name="Otillar R."/>
            <person name="Lindquist E.A."/>
            <person name="Sun H."/>
            <person name="LaButti K.M."/>
            <person name="Schmutz J."/>
            <person name="Jabbour D."/>
            <person name="Luo H."/>
            <person name="Baker S.E."/>
            <person name="Pisabarro A.G."/>
            <person name="Walton J.D."/>
            <person name="Blanchette R.A."/>
            <person name="Henrissat B."/>
            <person name="Martin F."/>
            <person name="Cullen D."/>
            <person name="Hibbett D.S."/>
            <person name="Grigoriev I.V."/>
        </authorList>
    </citation>
    <scope>NUCLEOTIDE SEQUENCE [LARGE SCALE GENOMIC DNA]</scope>
    <source>
        <strain evidence="2">CBS 339.88</strain>
    </source>
</reference>
<name>A0A067SGX7_GALM3</name>
<dbReference type="HOGENOM" id="CLU_1855411_0_0_1"/>
<gene>
    <name evidence="1" type="ORF">GALMADRAFT_258852</name>
</gene>
<dbReference type="Proteomes" id="UP000027222">
    <property type="component" value="Unassembled WGS sequence"/>
</dbReference>
<dbReference type="AlphaFoldDB" id="A0A067SGX7"/>
<dbReference type="EMBL" id="KL142419">
    <property type="protein sequence ID" value="KDR66949.1"/>
    <property type="molecule type" value="Genomic_DNA"/>
</dbReference>
<sequence length="138" mass="15116">MAMASAIRSAKSSTDWSSGDLLAYDITIFPVPGRILPNGASDPPLDHLDPPSLTPPCLLGFGERNTLVDLVKRYAIPLTICSDANSEAQTDVCVLHRPHTLVLLALVADRSRTASESNHPWPLNHHDRYSPNCNFKFL</sequence>
<protein>
    <submittedName>
        <fullName evidence="1">Uncharacterized protein</fullName>
    </submittedName>
</protein>
<proteinExistence type="predicted"/>